<name>L7W262_9BACT</name>
<dbReference type="EMBL" id="JX649910">
    <property type="protein sequence ID" value="AGC72720.1"/>
    <property type="molecule type" value="Genomic_DNA"/>
</dbReference>
<accession>L7W262</accession>
<dbReference type="AlphaFoldDB" id="L7W262"/>
<reference evidence="1" key="1">
    <citation type="submission" date="2012-09" db="EMBL/GenBank/DDBJ databases">
        <title>Metagenomic Characterization of a Microbial Community in Wastewater Detects High Levels of Antibiotic Resistance.</title>
        <authorList>
            <person name="Abrams M."/>
            <person name="Caldwell A."/>
            <person name="Vandaei E."/>
            <person name="Lee W."/>
            <person name="Perrott J."/>
            <person name="Khan S.Y."/>
            <person name="Ta J."/>
            <person name="Romero D."/>
            <person name="Nguyen V."/>
            <person name="Pourmand N."/>
            <person name="Ouverney C.C."/>
        </authorList>
    </citation>
    <scope>NUCLEOTIDE SEQUENCE</scope>
</reference>
<organism evidence="1">
    <name type="scientific">uncultured bacterium A1Q1_fos_2111</name>
    <dbReference type="NCBI Taxonomy" id="1256563"/>
    <lineage>
        <taxon>Bacteria</taxon>
        <taxon>environmental samples</taxon>
    </lineage>
</organism>
<protein>
    <submittedName>
        <fullName evidence="1">Uncharacterized protein</fullName>
    </submittedName>
</protein>
<sequence>MLRSKEAGTSRVEKNDLIQLVGRVMNEPLLPTAITAFRVALGSSDTPMSPAELSIDAAGVRICTATSATWAETFSIVLSSWAGVLPPTSVPARLTFRATLDPVCQYETPQAASRITTMATGAATAILIVFETLATGIESRSVRVHRRRVGGTSQPKPNGVNKCQ</sequence>
<evidence type="ECO:0000313" key="1">
    <source>
        <dbReference type="EMBL" id="AGC72720.1"/>
    </source>
</evidence>
<proteinExistence type="predicted"/>